<organism evidence="7 8">
    <name type="scientific">Lachancea fermentati</name>
    <name type="common">Zygosaccharomyces fermentati</name>
    <dbReference type="NCBI Taxonomy" id="4955"/>
    <lineage>
        <taxon>Eukaryota</taxon>
        <taxon>Fungi</taxon>
        <taxon>Dikarya</taxon>
        <taxon>Ascomycota</taxon>
        <taxon>Saccharomycotina</taxon>
        <taxon>Saccharomycetes</taxon>
        <taxon>Saccharomycetales</taxon>
        <taxon>Saccharomycetaceae</taxon>
        <taxon>Lachancea</taxon>
    </lineage>
</organism>
<gene>
    <name evidence="7" type="ORF">LAFE_0H13564G</name>
</gene>
<dbReference type="InterPro" id="IPR004827">
    <property type="entry name" value="bZIP"/>
</dbReference>
<sequence>MVSNYNNLYPADGSTFDICQQKAYEDGTTALQDLNSLATDHELSTVFDELPDNGHGSDDFCHMFKTEDTFQAPTDREILPDSKFHQIEVEEKSSISPISPFGVENNTQQIYSKQKTETSKEKAQSDHNAEVDLQAKKKAQNRAAQRAFRERKEAKLRELEQKLQMSERDKESLLKEIKELKKQNLDILTKTSRSIEPGSSYRSSHIKSRANAKFTFPNEQEFFTNVVSDKHSTDPIPQRFIYKDDKGKKVLTVSATWEYLHNMSHQVEFDVDMVLTRLRGREICHGHGPAYNKELIDAILDECAL</sequence>
<proteinExistence type="predicted"/>
<protein>
    <submittedName>
        <fullName evidence="7">LAFE_0H13564g1_1</fullName>
    </submittedName>
</protein>
<feature type="coiled-coil region" evidence="5">
    <location>
        <begin position="142"/>
        <end position="190"/>
    </location>
</feature>
<dbReference type="EMBL" id="LT598491">
    <property type="protein sequence ID" value="SCW04440.1"/>
    <property type="molecule type" value="Genomic_DNA"/>
</dbReference>
<dbReference type="OMA" id="GREICHG"/>
<keyword evidence="8" id="KW-1185">Reference proteome</keyword>
<dbReference type="InterPro" id="IPR046347">
    <property type="entry name" value="bZIP_sf"/>
</dbReference>
<reference evidence="7 8" key="1">
    <citation type="submission" date="2016-03" db="EMBL/GenBank/DDBJ databases">
        <authorList>
            <person name="Devillers H."/>
        </authorList>
    </citation>
    <scope>NUCLEOTIDE SEQUENCE [LARGE SCALE GENOMIC DNA]</scope>
    <source>
        <strain evidence="7">CBS 6772</strain>
    </source>
</reference>
<evidence type="ECO:0000256" key="2">
    <source>
        <dbReference type="ARBA" id="ARBA00023015"/>
    </source>
</evidence>
<evidence type="ECO:0000259" key="6">
    <source>
        <dbReference type="PROSITE" id="PS50217"/>
    </source>
</evidence>
<accession>A0A1G4MKX6</accession>
<evidence type="ECO:0000256" key="3">
    <source>
        <dbReference type="ARBA" id="ARBA00023163"/>
    </source>
</evidence>
<dbReference type="STRING" id="4955.A0A1G4MKX6"/>
<comment type="subcellular location">
    <subcellularLocation>
        <location evidence="1">Nucleus</location>
    </subcellularLocation>
</comment>
<dbReference type="PROSITE" id="PS50217">
    <property type="entry name" value="BZIP"/>
    <property type="match status" value="1"/>
</dbReference>
<dbReference type="GO" id="GO:0090575">
    <property type="term" value="C:RNA polymerase II transcription regulator complex"/>
    <property type="evidence" value="ECO:0007669"/>
    <property type="project" value="TreeGrafter"/>
</dbReference>
<evidence type="ECO:0000256" key="1">
    <source>
        <dbReference type="ARBA" id="ARBA00004123"/>
    </source>
</evidence>
<keyword evidence="3" id="KW-0804">Transcription</keyword>
<dbReference type="CDD" id="cd14688">
    <property type="entry name" value="bZIP_YAP"/>
    <property type="match status" value="1"/>
</dbReference>
<evidence type="ECO:0000256" key="5">
    <source>
        <dbReference type="SAM" id="Coils"/>
    </source>
</evidence>
<name>A0A1G4MKX6_LACFM</name>
<dbReference type="Pfam" id="PF00170">
    <property type="entry name" value="bZIP_1"/>
    <property type="match status" value="1"/>
</dbReference>
<dbReference type="Gene3D" id="1.10.238.100">
    <property type="entry name" value="YAP1 redox domain. Chain B"/>
    <property type="match status" value="1"/>
</dbReference>
<evidence type="ECO:0000256" key="4">
    <source>
        <dbReference type="ARBA" id="ARBA00023242"/>
    </source>
</evidence>
<dbReference type="PANTHER" id="PTHR40621:SF8">
    <property type="entry name" value="AP-1-LIKE TRANSCRIPTION FACTOR YAP3"/>
    <property type="match status" value="1"/>
</dbReference>
<dbReference type="SUPFAM" id="SSF57959">
    <property type="entry name" value="Leucine zipper domain"/>
    <property type="match status" value="1"/>
</dbReference>
<keyword evidence="2" id="KW-0805">Transcription regulation</keyword>
<dbReference type="SMART" id="SM00338">
    <property type="entry name" value="BRLZ"/>
    <property type="match status" value="1"/>
</dbReference>
<keyword evidence="5" id="KW-0175">Coiled coil</keyword>
<dbReference type="GO" id="GO:0000976">
    <property type="term" value="F:transcription cis-regulatory region binding"/>
    <property type="evidence" value="ECO:0007669"/>
    <property type="project" value="InterPro"/>
</dbReference>
<evidence type="ECO:0000313" key="7">
    <source>
        <dbReference type="EMBL" id="SCW04440.1"/>
    </source>
</evidence>
<dbReference type="AlphaFoldDB" id="A0A1G4MKX6"/>
<feature type="domain" description="BZIP" evidence="6">
    <location>
        <begin position="136"/>
        <end position="183"/>
    </location>
</feature>
<dbReference type="InterPro" id="IPR050936">
    <property type="entry name" value="AP-1-like"/>
</dbReference>
<dbReference type="OrthoDB" id="4940293at2759"/>
<keyword evidence="4" id="KW-0539">Nucleus</keyword>
<evidence type="ECO:0000313" key="8">
    <source>
        <dbReference type="Proteomes" id="UP000190831"/>
    </source>
</evidence>
<dbReference type="PANTHER" id="PTHR40621">
    <property type="entry name" value="TRANSCRIPTION FACTOR KAPC-RELATED"/>
    <property type="match status" value="1"/>
</dbReference>
<dbReference type="Gene3D" id="1.20.5.170">
    <property type="match status" value="1"/>
</dbReference>
<dbReference type="Proteomes" id="UP000190831">
    <property type="component" value="Chromosome H"/>
</dbReference>
<dbReference type="PROSITE" id="PS00036">
    <property type="entry name" value="BZIP_BASIC"/>
    <property type="match status" value="1"/>
</dbReference>
<dbReference type="GO" id="GO:0001228">
    <property type="term" value="F:DNA-binding transcription activator activity, RNA polymerase II-specific"/>
    <property type="evidence" value="ECO:0007669"/>
    <property type="project" value="TreeGrafter"/>
</dbReference>